<dbReference type="Pfam" id="PF06775">
    <property type="entry name" value="Seipin"/>
    <property type="match status" value="1"/>
</dbReference>
<protein>
    <submittedName>
        <fullName evidence="8">Uncharacterized protein</fullName>
    </submittedName>
</protein>
<feature type="non-terminal residue" evidence="8">
    <location>
        <position position="70"/>
    </location>
</feature>
<accession>S8CJG4</accession>
<evidence type="ECO:0000256" key="6">
    <source>
        <dbReference type="ARBA" id="ARBA00023136"/>
    </source>
</evidence>
<comment type="caution">
    <text evidence="8">The sequence shown here is derived from an EMBL/GenBank/DDBJ whole genome shotgun (WGS) entry which is preliminary data.</text>
</comment>
<evidence type="ECO:0000256" key="7">
    <source>
        <dbReference type="SAM" id="Phobius"/>
    </source>
</evidence>
<dbReference type="PANTHER" id="PTHR21212">
    <property type="entry name" value="BERNARDINELLI-SEIP CONGENITAL LIPODYSTROPHY 2 HOMOLOG BSCL2 PROTEIN"/>
    <property type="match status" value="1"/>
</dbReference>
<evidence type="ECO:0000313" key="9">
    <source>
        <dbReference type="Proteomes" id="UP000015453"/>
    </source>
</evidence>
<dbReference type="GO" id="GO:0005789">
    <property type="term" value="C:endoplasmic reticulum membrane"/>
    <property type="evidence" value="ECO:0007669"/>
    <property type="project" value="UniProtKB-SubCell"/>
</dbReference>
<reference evidence="8 9" key="1">
    <citation type="journal article" date="2013" name="BMC Genomics">
        <title>The miniature genome of a carnivorous plant Genlisea aurea contains a low number of genes and short non-coding sequences.</title>
        <authorList>
            <person name="Leushkin E.V."/>
            <person name="Sutormin R.A."/>
            <person name="Nabieva E.R."/>
            <person name="Penin A.A."/>
            <person name="Kondrashov A.S."/>
            <person name="Logacheva M.D."/>
        </authorList>
    </citation>
    <scope>NUCLEOTIDE SEQUENCE [LARGE SCALE GENOMIC DNA]</scope>
</reference>
<dbReference type="OrthoDB" id="3990054at2759"/>
<dbReference type="EMBL" id="AUSU01004598">
    <property type="protein sequence ID" value="EPS64811.1"/>
    <property type="molecule type" value="Genomic_DNA"/>
</dbReference>
<sequence>MEPRAEYLPGAGIPEIYDAWLSLDSELPLLKRFVWLWRKTVFVWISMSLFLMELVLGLICCKPVLIPRIR</sequence>
<evidence type="ECO:0000256" key="1">
    <source>
        <dbReference type="ARBA" id="ARBA00004477"/>
    </source>
</evidence>
<evidence type="ECO:0000256" key="3">
    <source>
        <dbReference type="ARBA" id="ARBA00022824"/>
    </source>
</evidence>
<comment type="subcellular location">
    <subcellularLocation>
        <location evidence="1">Endoplasmic reticulum membrane</location>
        <topology evidence="1">Multi-pass membrane protein</topology>
    </subcellularLocation>
</comment>
<evidence type="ECO:0000256" key="4">
    <source>
        <dbReference type="ARBA" id="ARBA00022989"/>
    </source>
</evidence>
<dbReference type="AlphaFoldDB" id="S8CJG4"/>
<proteinExistence type="predicted"/>
<gene>
    <name evidence="8" type="ORF">M569_09970</name>
</gene>
<evidence type="ECO:0000313" key="8">
    <source>
        <dbReference type="EMBL" id="EPS64811.1"/>
    </source>
</evidence>
<keyword evidence="4 7" id="KW-1133">Transmembrane helix</keyword>
<keyword evidence="5" id="KW-0443">Lipid metabolism</keyword>
<keyword evidence="3" id="KW-0256">Endoplasmic reticulum</keyword>
<dbReference type="GO" id="GO:0140042">
    <property type="term" value="P:lipid droplet formation"/>
    <property type="evidence" value="ECO:0007669"/>
    <property type="project" value="UniProtKB-ARBA"/>
</dbReference>
<evidence type="ECO:0000256" key="2">
    <source>
        <dbReference type="ARBA" id="ARBA00022692"/>
    </source>
</evidence>
<keyword evidence="2 7" id="KW-0812">Transmembrane</keyword>
<keyword evidence="6 7" id="KW-0472">Membrane</keyword>
<dbReference type="Proteomes" id="UP000015453">
    <property type="component" value="Unassembled WGS sequence"/>
</dbReference>
<evidence type="ECO:0000256" key="5">
    <source>
        <dbReference type="ARBA" id="ARBA00023098"/>
    </source>
</evidence>
<feature type="transmembrane region" description="Helical" evidence="7">
    <location>
        <begin position="41"/>
        <end position="61"/>
    </location>
</feature>
<keyword evidence="9" id="KW-1185">Reference proteome</keyword>
<name>S8CJG4_9LAMI</name>
<dbReference type="InterPro" id="IPR009617">
    <property type="entry name" value="Seipin"/>
</dbReference>
<dbReference type="PANTHER" id="PTHR21212:SF0">
    <property type="entry name" value="SEIPIN"/>
    <property type="match status" value="1"/>
</dbReference>
<organism evidence="8 9">
    <name type="scientific">Genlisea aurea</name>
    <dbReference type="NCBI Taxonomy" id="192259"/>
    <lineage>
        <taxon>Eukaryota</taxon>
        <taxon>Viridiplantae</taxon>
        <taxon>Streptophyta</taxon>
        <taxon>Embryophyta</taxon>
        <taxon>Tracheophyta</taxon>
        <taxon>Spermatophyta</taxon>
        <taxon>Magnoliopsida</taxon>
        <taxon>eudicotyledons</taxon>
        <taxon>Gunneridae</taxon>
        <taxon>Pentapetalae</taxon>
        <taxon>asterids</taxon>
        <taxon>lamiids</taxon>
        <taxon>Lamiales</taxon>
        <taxon>Lentibulariaceae</taxon>
        <taxon>Genlisea</taxon>
    </lineage>
</organism>
<dbReference type="GO" id="GO:0006629">
    <property type="term" value="P:lipid metabolic process"/>
    <property type="evidence" value="ECO:0007669"/>
    <property type="project" value="UniProtKB-KW"/>
</dbReference>